<evidence type="ECO:0000256" key="1">
    <source>
        <dbReference type="SAM" id="MobiDB-lite"/>
    </source>
</evidence>
<dbReference type="Proteomes" id="UP001143480">
    <property type="component" value="Unassembled WGS sequence"/>
</dbReference>
<sequence>MSATLRVVPSLFRRKPEEPAASAVATEPEPDTSVRGYTPSKRELGKATPKRVISGRRLPEPPAANRKEAAKRLREKQRQERLEAREGMANGEERYLLARDKGPVRKLVRDIVDSRRTIGTFFFGTTFLVMLVGFNRTLNPNIYFAANALFFVMLLATLVDGFMISRTVKKLVTARFPDETHKLRSLYLYAVMRSISFRFIRNPKPQVKIGQAI</sequence>
<reference evidence="3" key="1">
    <citation type="journal article" date="2014" name="Int. J. Syst. Evol. Microbiol.">
        <title>Complete genome sequence of Corynebacterium casei LMG S-19264T (=DSM 44701T), isolated from a smear-ripened cheese.</title>
        <authorList>
            <consortium name="US DOE Joint Genome Institute (JGI-PGF)"/>
            <person name="Walter F."/>
            <person name="Albersmeier A."/>
            <person name="Kalinowski J."/>
            <person name="Ruckert C."/>
        </authorList>
    </citation>
    <scope>NUCLEOTIDE SEQUENCE</scope>
    <source>
        <strain evidence="3">VKM Ac-1321</strain>
    </source>
</reference>
<gene>
    <name evidence="3" type="ORF">GCM10017581_047090</name>
</gene>
<reference evidence="3" key="2">
    <citation type="submission" date="2023-01" db="EMBL/GenBank/DDBJ databases">
        <authorList>
            <person name="Sun Q."/>
            <person name="Evtushenko L."/>
        </authorList>
    </citation>
    <scope>NUCLEOTIDE SEQUENCE</scope>
    <source>
        <strain evidence="3">VKM Ac-1321</strain>
    </source>
</reference>
<dbReference type="EMBL" id="BSFP01000028">
    <property type="protein sequence ID" value="GLL02967.1"/>
    <property type="molecule type" value="Genomic_DNA"/>
</dbReference>
<comment type="caution">
    <text evidence="3">The sequence shown here is derived from an EMBL/GenBank/DDBJ whole genome shotgun (WGS) entry which is preliminary data.</text>
</comment>
<feature type="transmembrane region" description="Helical" evidence="2">
    <location>
        <begin position="118"/>
        <end position="136"/>
    </location>
</feature>
<proteinExistence type="predicted"/>
<evidence type="ECO:0000256" key="2">
    <source>
        <dbReference type="SAM" id="Phobius"/>
    </source>
</evidence>
<keyword evidence="4" id="KW-1185">Reference proteome</keyword>
<dbReference type="AlphaFoldDB" id="A0A9W6NNF6"/>
<keyword evidence="2" id="KW-0812">Transmembrane</keyword>
<feature type="region of interest" description="Disordered" evidence="1">
    <location>
        <begin position="1"/>
        <end position="69"/>
    </location>
</feature>
<protein>
    <submittedName>
        <fullName evidence="3">Membrane protein</fullName>
    </submittedName>
</protein>
<evidence type="ECO:0000313" key="4">
    <source>
        <dbReference type="Proteomes" id="UP001143480"/>
    </source>
</evidence>
<keyword evidence="2" id="KW-0472">Membrane</keyword>
<keyword evidence="2" id="KW-1133">Transmembrane helix</keyword>
<accession>A0A9W6NNF6</accession>
<name>A0A9W6NNF6_9ACTN</name>
<organism evidence="3 4">
    <name type="scientific">Dactylosporangium matsuzakiense</name>
    <dbReference type="NCBI Taxonomy" id="53360"/>
    <lineage>
        <taxon>Bacteria</taxon>
        <taxon>Bacillati</taxon>
        <taxon>Actinomycetota</taxon>
        <taxon>Actinomycetes</taxon>
        <taxon>Micromonosporales</taxon>
        <taxon>Micromonosporaceae</taxon>
        <taxon>Dactylosporangium</taxon>
    </lineage>
</organism>
<dbReference type="Pfam" id="PF11241">
    <property type="entry name" value="DUF3043"/>
    <property type="match status" value="1"/>
</dbReference>
<evidence type="ECO:0000313" key="3">
    <source>
        <dbReference type="EMBL" id="GLL02967.1"/>
    </source>
</evidence>
<feature type="transmembrane region" description="Helical" evidence="2">
    <location>
        <begin position="142"/>
        <end position="165"/>
    </location>
</feature>
<dbReference type="InterPro" id="IPR021403">
    <property type="entry name" value="DUF3043"/>
</dbReference>